<sequence length="665" mass="71848">MAPGKAERGPHIGHIRASRQRGQGASGHEYRDHEVRQRARRVTGGFQPLDKPFGHRFSIVGWVSGVSGLDQVTVHIAGREALLAPAPADHGIGWAATTAAPVATGTHPVELHGPGGRVALAHCTVGRFEEDEPLVLFELDHPHPEADIADDVLAISGWALMDGYAPSTVEILVDGAPPTAARLRIPRGDVAGALPDFTEAGTSGFEARLALDVPPGSEHRVALRVRLRHHQLGEWTSPTRYCVIRPPSRDTDDERLAGELRDRCGRMLARVGARTAPRHALVFAHSLRLGGGQLWLQELLTGLVKQHGWAATVVTPLDGPLRQDCADLGIPVHLTQPYAVDSVAGYEGQVAELALLAKSTGAGVALVNTLSAFPGVDAARRAGLPVAWAVHESFPLSTFAYETWRDGVDPTVRARWEELLGQTEQLLFVADATSDMFGRYAPAHRRRTVRYGTPFVRFDGRTSGKVRHDARQRLGLPDDALIVLNVGIMEPRKGQAGLIAAMDRVRRHYPDVLLTVVGHHPSPYGLATSDLVSRMKLGNWVNLVEVQRDPTPYFQAADLFVNSSDVESLPRSILEAVCVGLPVVASDVFGAREMISDGRSGWLFEPNDIDALTVALLRALETPARQRAEIAQAAYADLAGWLDPAGYAAEYSEVLSSLTRGGETP</sequence>
<dbReference type="PANTHER" id="PTHR12526">
    <property type="entry name" value="GLYCOSYLTRANSFERASE"/>
    <property type="match status" value="1"/>
</dbReference>
<evidence type="ECO:0000313" key="5">
    <source>
        <dbReference type="Proteomes" id="UP000292003"/>
    </source>
</evidence>
<dbReference type="Pfam" id="PF00534">
    <property type="entry name" value="Glycos_transf_1"/>
    <property type="match status" value="1"/>
</dbReference>
<dbReference type="CDD" id="cd03801">
    <property type="entry name" value="GT4_PimA-like"/>
    <property type="match status" value="1"/>
</dbReference>
<accession>A0A4Q7J3V6</accession>
<feature type="domain" description="Glycosyl transferase family 1" evidence="3">
    <location>
        <begin position="468"/>
        <end position="635"/>
    </location>
</feature>
<keyword evidence="1 4" id="KW-0808">Transferase</keyword>
<dbReference type="InterPro" id="IPR001296">
    <property type="entry name" value="Glyco_trans_1"/>
</dbReference>
<evidence type="ECO:0000256" key="2">
    <source>
        <dbReference type="SAM" id="MobiDB-lite"/>
    </source>
</evidence>
<dbReference type="Gene3D" id="3.40.50.2000">
    <property type="entry name" value="Glycogen Phosphorylase B"/>
    <property type="match status" value="2"/>
</dbReference>
<gene>
    <name evidence="4" type="ORF">EWH70_21455</name>
</gene>
<dbReference type="Proteomes" id="UP000292003">
    <property type="component" value="Unassembled WGS sequence"/>
</dbReference>
<protein>
    <submittedName>
        <fullName evidence="4">Glycosyltransferase family 1 protein</fullName>
    </submittedName>
</protein>
<dbReference type="EMBL" id="SFCC01000010">
    <property type="protein sequence ID" value="RZQ62211.1"/>
    <property type="molecule type" value="Genomic_DNA"/>
</dbReference>
<reference evidence="4 5" key="1">
    <citation type="submission" date="2019-02" db="EMBL/GenBank/DDBJ databases">
        <title>Draft genome sequence of Amycolatopsis sp. 8-3EHSu isolated from roots of Suaeda maritima.</title>
        <authorList>
            <person name="Duangmal K."/>
            <person name="Chantavorakit T."/>
        </authorList>
    </citation>
    <scope>NUCLEOTIDE SEQUENCE [LARGE SCALE GENOMIC DNA]</scope>
    <source>
        <strain evidence="4 5">8-3EHSu</strain>
    </source>
</reference>
<proteinExistence type="predicted"/>
<dbReference type="SUPFAM" id="SSF53756">
    <property type="entry name" value="UDP-Glycosyltransferase/glycogen phosphorylase"/>
    <property type="match status" value="1"/>
</dbReference>
<dbReference type="PANTHER" id="PTHR12526:SF636">
    <property type="entry name" value="BLL3647 PROTEIN"/>
    <property type="match status" value="1"/>
</dbReference>
<evidence type="ECO:0000313" key="4">
    <source>
        <dbReference type="EMBL" id="RZQ62211.1"/>
    </source>
</evidence>
<comment type="caution">
    <text evidence="4">The sequence shown here is derived from an EMBL/GenBank/DDBJ whole genome shotgun (WGS) entry which is preliminary data.</text>
</comment>
<dbReference type="AlphaFoldDB" id="A0A4Q7J3V6"/>
<organism evidence="4 5">
    <name type="scientific">Amycolatopsis suaedae</name>
    <dbReference type="NCBI Taxonomy" id="2510978"/>
    <lineage>
        <taxon>Bacteria</taxon>
        <taxon>Bacillati</taxon>
        <taxon>Actinomycetota</taxon>
        <taxon>Actinomycetes</taxon>
        <taxon>Pseudonocardiales</taxon>
        <taxon>Pseudonocardiaceae</taxon>
        <taxon>Amycolatopsis</taxon>
    </lineage>
</organism>
<keyword evidence="5" id="KW-1185">Reference proteome</keyword>
<dbReference type="OrthoDB" id="3632147at2"/>
<evidence type="ECO:0000259" key="3">
    <source>
        <dbReference type="Pfam" id="PF00534"/>
    </source>
</evidence>
<evidence type="ECO:0000256" key="1">
    <source>
        <dbReference type="ARBA" id="ARBA00022679"/>
    </source>
</evidence>
<feature type="region of interest" description="Disordered" evidence="2">
    <location>
        <begin position="1"/>
        <end position="36"/>
    </location>
</feature>
<dbReference type="GO" id="GO:0016757">
    <property type="term" value="F:glycosyltransferase activity"/>
    <property type="evidence" value="ECO:0007669"/>
    <property type="project" value="InterPro"/>
</dbReference>
<feature type="compositionally biased region" description="Basic and acidic residues" evidence="2">
    <location>
        <begin position="1"/>
        <end position="10"/>
    </location>
</feature>
<name>A0A4Q7J3V6_9PSEU</name>